<feature type="region of interest" description="Disordered" evidence="1">
    <location>
        <begin position="324"/>
        <end position="363"/>
    </location>
</feature>
<protein>
    <recommendedName>
        <fullName evidence="6">DUF4283 domain-containing protein</fullName>
    </recommendedName>
</protein>
<dbReference type="EMBL" id="CM010636">
    <property type="protein sequence ID" value="RID45443.1"/>
    <property type="molecule type" value="Genomic_DNA"/>
</dbReference>
<feature type="compositionally biased region" description="Basic and acidic residues" evidence="1">
    <location>
        <begin position="260"/>
        <end position="311"/>
    </location>
</feature>
<sequence>MGSTFRMKSAHQADLKGKGILYEDDDEPVKLIDRDDSFVIKEFGLTLIGNILNPKKQNVEKLLQTMPSQWGLAERITANDLGNGKFLFNFTNEEDLNYVMAKGPFHFNFCMFVLVRWEPIVHDDYPWIISFWVHLIGFPLHLWTDANLRNIGGRIGHIDTMELTEGRMLIDVDSRRPLKFSRKVEYEGDEVTIEIKYDLLFKHCTTCGMLSHEKGYCPSIGARQPTLERADVFTRMQLPVRHNGRDNQSNVHRHHQPSLEIREPHSRTYAEYMPRRDLGTNLREGNDRQSRSWDDNRRLGSHADRRMGTHADRIIRRRDDYKRSDIYGGGRARAGPYDRRKEVSWRPKQRLPEVNGKEQRGDASNNEIVPYEHISGAGSLDSPTHFKDADAGISRKLASAIVTPSRLDRVMEDNVTVRSRSMGSGDGKALTFSPQKGKEISDDQIIGALSDMDIVEHHDKCLLDAEVHDDDLLGADLMEMEGNARLSGETTKDKGVNVENKPVRHRKLGVKRVASLGSSSRKFEILRRGSPIKRSARSGSLAPARAEKSRRHRSGQKKDTECYKGNKYGNVLRVSQPHEMDLGS</sequence>
<dbReference type="AlphaFoldDB" id="A0A397Y6F9"/>
<evidence type="ECO:0000259" key="2">
    <source>
        <dbReference type="Pfam" id="PF14111"/>
    </source>
</evidence>
<dbReference type="Pfam" id="PF14392">
    <property type="entry name" value="zf-CCHC_4"/>
    <property type="match status" value="1"/>
</dbReference>
<dbReference type="PANTHER" id="PTHR31286">
    <property type="entry name" value="GLYCINE-RICH CELL WALL STRUCTURAL PROTEIN 1.8-LIKE"/>
    <property type="match status" value="1"/>
</dbReference>
<evidence type="ECO:0000256" key="1">
    <source>
        <dbReference type="SAM" id="MobiDB-lite"/>
    </source>
</evidence>
<dbReference type="Proteomes" id="UP000264353">
    <property type="component" value="Chromosome A9"/>
</dbReference>
<dbReference type="PANTHER" id="PTHR31286:SF162">
    <property type="entry name" value="DUF4283 DOMAIN-CONTAINING PROTEIN-RELATED"/>
    <property type="match status" value="1"/>
</dbReference>
<feature type="region of interest" description="Disordered" evidence="1">
    <location>
        <begin position="242"/>
        <end position="311"/>
    </location>
</feature>
<dbReference type="InterPro" id="IPR025558">
    <property type="entry name" value="DUF4283"/>
</dbReference>
<feature type="region of interest" description="Disordered" evidence="1">
    <location>
        <begin position="525"/>
        <end position="584"/>
    </location>
</feature>
<feature type="domain" description="Zinc knuckle CX2CX4HX4C" evidence="3">
    <location>
        <begin position="172"/>
        <end position="218"/>
    </location>
</feature>
<organism evidence="4 5">
    <name type="scientific">Brassica campestris</name>
    <name type="common">Field mustard</name>
    <dbReference type="NCBI Taxonomy" id="3711"/>
    <lineage>
        <taxon>Eukaryota</taxon>
        <taxon>Viridiplantae</taxon>
        <taxon>Streptophyta</taxon>
        <taxon>Embryophyta</taxon>
        <taxon>Tracheophyta</taxon>
        <taxon>Spermatophyta</taxon>
        <taxon>Magnoliopsida</taxon>
        <taxon>eudicotyledons</taxon>
        <taxon>Gunneridae</taxon>
        <taxon>Pentapetalae</taxon>
        <taxon>rosids</taxon>
        <taxon>malvids</taxon>
        <taxon>Brassicales</taxon>
        <taxon>Brassicaceae</taxon>
        <taxon>Brassiceae</taxon>
        <taxon>Brassica</taxon>
    </lineage>
</organism>
<evidence type="ECO:0008006" key="6">
    <source>
        <dbReference type="Google" id="ProtNLM"/>
    </source>
</evidence>
<evidence type="ECO:0000313" key="5">
    <source>
        <dbReference type="Proteomes" id="UP000264353"/>
    </source>
</evidence>
<dbReference type="Pfam" id="PF14111">
    <property type="entry name" value="DUF4283"/>
    <property type="match status" value="1"/>
</dbReference>
<accession>A0A397Y6F9</accession>
<dbReference type="InterPro" id="IPR025836">
    <property type="entry name" value="Zn_knuckle_CX2CX4HX4C"/>
</dbReference>
<evidence type="ECO:0000259" key="3">
    <source>
        <dbReference type="Pfam" id="PF14392"/>
    </source>
</evidence>
<feature type="compositionally biased region" description="Basic and acidic residues" evidence="1">
    <location>
        <begin position="336"/>
        <end position="345"/>
    </location>
</feature>
<feature type="domain" description="DUF4283" evidence="2">
    <location>
        <begin position="42"/>
        <end position="119"/>
    </location>
</feature>
<dbReference type="InterPro" id="IPR040256">
    <property type="entry name" value="At4g02000-like"/>
</dbReference>
<proteinExistence type="predicted"/>
<gene>
    <name evidence="4" type="ORF">BRARA_I02173</name>
</gene>
<reference evidence="4 5" key="1">
    <citation type="submission" date="2018-06" db="EMBL/GenBank/DDBJ databases">
        <title>WGS assembly of Brassica rapa FPsc.</title>
        <authorList>
            <person name="Bowman J."/>
            <person name="Kohchi T."/>
            <person name="Yamato K."/>
            <person name="Jenkins J."/>
            <person name="Shu S."/>
            <person name="Ishizaki K."/>
            <person name="Yamaoka S."/>
            <person name="Nishihama R."/>
            <person name="Nakamura Y."/>
            <person name="Berger F."/>
            <person name="Adam C."/>
            <person name="Aki S."/>
            <person name="Althoff F."/>
            <person name="Araki T."/>
            <person name="Arteaga-Vazquez M."/>
            <person name="Balasubrmanian S."/>
            <person name="Bauer D."/>
            <person name="Boehm C."/>
            <person name="Briginshaw L."/>
            <person name="Caballero-Perez J."/>
            <person name="Catarino B."/>
            <person name="Chen F."/>
            <person name="Chiyoda S."/>
            <person name="Chovatia M."/>
            <person name="Davies K."/>
            <person name="Delmans M."/>
            <person name="Demura T."/>
            <person name="Dierschke T."/>
            <person name="Dolan L."/>
            <person name="Dorantes-Acosta A."/>
            <person name="Eklund D."/>
            <person name="Florent S."/>
            <person name="Flores-Sandoval E."/>
            <person name="Fujiyama A."/>
            <person name="Fukuzawa H."/>
            <person name="Galik B."/>
            <person name="Grimanelli D."/>
            <person name="Grimwood J."/>
            <person name="Grossniklaus U."/>
            <person name="Hamada T."/>
            <person name="Haseloff J."/>
            <person name="Hetherington A."/>
            <person name="Higo A."/>
            <person name="Hirakawa Y."/>
            <person name="Hundley H."/>
            <person name="Ikeda Y."/>
            <person name="Inoue K."/>
            <person name="Inoue S."/>
            <person name="Ishida S."/>
            <person name="Jia Q."/>
            <person name="Kakita M."/>
            <person name="Kanazawa T."/>
            <person name="Kawai Y."/>
            <person name="Kawashima T."/>
            <person name="Kennedy M."/>
            <person name="Kinose K."/>
            <person name="Kinoshita T."/>
            <person name="Kohara Y."/>
            <person name="Koide E."/>
            <person name="Komatsu K."/>
            <person name="Kopischke S."/>
            <person name="Kubo M."/>
            <person name="Kyozuka J."/>
            <person name="Lagercrantz U."/>
            <person name="Lin S."/>
            <person name="Lindquist E."/>
            <person name="Lipzen A."/>
            <person name="Lu C."/>
            <person name="Luna E."/>
            <person name="Martienssen R."/>
            <person name="Minamino N."/>
            <person name="Mizutani M."/>
            <person name="Mizutani M."/>
            <person name="Mochizuki N."/>
            <person name="Monte I."/>
            <person name="Mosher R."/>
            <person name="Nagasaki H."/>
            <person name="Nakagami H."/>
            <person name="Naramoto S."/>
            <person name="Nishitani K."/>
            <person name="Ohtani M."/>
            <person name="Okamoto T."/>
            <person name="Okumura M."/>
            <person name="Phillips J."/>
            <person name="Pollak B."/>
            <person name="Reinders A."/>
            <person name="Roevekamp M."/>
            <person name="Sano R."/>
            <person name="Sawa S."/>
            <person name="Schmid M."/>
            <person name="Shirakawa M."/>
            <person name="Solano R."/>
            <person name="Spunde A."/>
            <person name="Suetsugu N."/>
            <person name="Sugano S."/>
            <person name="Sugiyama A."/>
            <person name="Sun R."/>
            <person name="Suzuki Y."/>
            <person name="Takenaka M."/>
            <person name="Takezawa D."/>
            <person name="Tomogane H."/>
            <person name="Tsuzuki M."/>
            <person name="Ueda T."/>
            <person name="Umeda M."/>
            <person name="Ward J."/>
            <person name="Watanabe Y."/>
            <person name="Yazaki K."/>
            <person name="Yokoyama R."/>
            <person name="Yoshitake Y."/>
            <person name="Yotsui I."/>
            <person name="Zachgo S."/>
            <person name="Schmutz J."/>
        </authorList>
    </citation>
    <scope>NUCLEOTIDE SEQUENCE [LARGE SCALE GENOMIC DNA]</scope>
    <source>
        <strain evidence="5">cv. B-3</strain>
    </source>
</reference>
<evidence type="ECO:0000313" key="4">
    <source>
        <dbReference type="EMBL" id="RID45443.1"/>
    </source>
</evidence>
<name>A0A397Y6F9_BRACM</name>